<dbReference type="GO" id="GO:0035267">
    <property type="term" value="C:NuA4 histone acetyltransferase complex"/>
    <property type="evidence" value="ECO:0007669"/>
    <property type="project" value="TreeGrafter"/>
</dbReference>
<dbReference type="Gene3D" id="1.20.920.10">
    <property type="entry name" value="Bromodomain-like"/>
    <property type="match status" value="1"/>
</dbReference>
<organism evidence="4 5">
    <name type="scientific">Rhizopus microsporus ATCC 52813</name>
    <dbReference type="NCBI Taxonomy" id="1340429"/>
    <lineage>
        <taxon>Eukaryota</taxon>
        <taxon>Fungi</taxon>
        <taxon>Fungi incertae sedis</taxon>
        <taxon>Mucoromycota</taxon>
        <taxon>Mucoromycotina</taxon>
        <taxon>Mucoromycetes</taxon>
        <taxon>Mucorales</taxon>
        <taxon>Mucorineae</taxon>
        <taxon>Rhizopodaceae</taxon>
        <taxon>Rhizopus</taxon>
    </lineage>
</organism>
<dbReference type="Proteomes" id="UP000242254">
    <property type="component" value="Unassembled WGS sequence"/>
</dbReference>
<keyword evidence="1 2" id="KW-0103">Bromodomain</keyword>
<evidence type="ECO:0000259" key="3">
    <source>
        <dbReference type="PROSITE" id="PS50014"/>
    </source>
</evidence>
<dbReference type="Pfam" id="PF00439">
    <property type="entry name" value="Bromodomain"/>
    <property type="match status" value="1"/>
</dbReference>
<feature type="non-terminal residue" evidence="4">
    <location>
        <position position="1"/>
    </location>
</feature>
<dbReference type="PANTHER" id="PTHR15398:SF4">
    <property type="entry name" value="BROMODOMAIN-CONTAINING PROTEIN 8 ISOFORM X1"/>
    <property type="match status" value="1"/>
</dbReference>
<evidence type="ECO:0000313" key="5">
    <source>
        <dbReference type="Proteomes" id="UP000242254"/>
    </source>
</evidence>
<dbReference type="EMBL" id="KZ303872">
    <property type="protein sequence ID" value="PHZ07742.1"/>
    <property type="molecule type" value="Genomic_DNA"/>
</dbReference>
<protein>
    <recommendedName>
        <fullName evidence="3">Bromo domain-containing protein</fullName>
    </recommendedName>
</protein>
<name>A0A2G4SG48_RHIZD</name>
<evidence type="ECO:0000256" key="1">
    <source>
        <dbReference type="ARBA" id="ARBA00023117"/>
    </source>
</evidence>
<proteinExistence type="predicted"/>
<dbReference type="STRING" id="1340429.A0A2G4SG48"/>
<dbReference type="RefSeq" id="XP_023461450.1">
    <property type="nucleotide sequence ID" value="XM_023607097.1"/>
</dbReference>
<feature type="domain" description="Bromo" evidence="3">
    <location>
        <begin position="25"/>
        <end position="69"/>
    </location>
</feature>
<accession>A0A2G4SG48</accession>
<keyword evidence="5" id="KW-1185">Reference proteome</keyword>
<reference evidence="4 5" key="1">
    <citation type="journal article" date="2016" name="Proc. Natl. Acad. Sci. U.S.A.">
        <title>Lipid metabolic changes in an early divergent fungus govern the establishment of a mutualistic symbiosis with endobacteria.</title>
        <authorList>
            <person name="Lastovetsky O.A."/>
            <person name="Gaspar M.L."/>
            <person name="Mondo S.J."/>
            <person name="LaButti K.M."/>
            <person name="Sandor L."/>
            <person name="Grigoriev I.V."/>
            <person name="Henry S.A."/>
            <person name="Pawlowska T.E."/>
        </authorList>
    </citation>
    <scope>NUCLEOTIDE SEQUENCE [LARGE SCALE GENOMIC DNA]</scope>
    <source>
        <strain evidence="4 5">ATCC 52813</strain>
    </source>
</reference>
<dbReference type="GO" id="GO:0006325">
    <property type="term" value="P:chromatin organization"/>
    <property type="evidence" value="ECO:0007669"/>
    <property type="project" value="UniProtKB-ARBA"/>
</dbReference>
<dbReference type="SUPFAM" id="SSF47370">
    <property type="entry name" value="Bromodomain"/>
    <property type="match status" value="1"/>
</dbReference>
<dbReference type="InterPro" id="IPR036427">
    <property type="entry name" value="Bromodomain-like_sf"/>
</dbReference>
<evidence type="ECO:0000313" key="4">
    <source>
        <dbReference type="EMBL" id="PHZ07742.1"/>
    </source>
</evidence>
<dbReference type="PROSITE" id="PS50014">
    <property type="entry name" value="BROMODOMAIN_2"/>
    <property type="match status" value="1"/>
</dbReference>
<dbReference type="InterPro" id="IPR001487">
    <property type="entry name" value="Bromodomain"/>
</dbReference>
<sequence>KKLSKEDPRHKSWLKNINLLWREIANHKNGTMFMNPIKESIAPQYYDIVKKPMDLKTIKNRIRDGVSAL</sequence>
<dbReference type="PANTHER" id="PTHR15398">
    <property type="entry name" value="BROMODOMAIN-CONTAINING PROTEIN 8"/>
    <property type="match status" value="1"/>
</dbReference>
<dbReference type="AlphaFoldDB" id="A0A2G4SG48"/>
<gene>
    <name evidence="4" type="ORF">RHIMIDRAFT_208945</name>
</gene>
<dbReference type="GeneID" id="35438087"/>
<evidence type="ECO:0000256" key="2">
    <source>
        <dbReference type="PROSITE-ProRule" id="PRU00035"/>
    </source>
</evidence>